<feature type="binding site" evidence="8">
    <location>
        <position position="339"/>
    </location>
    <ligand>
        <name>Mn(2+)</name>
        <dbReference type="ChEBI" id="CHEBI:29035"/>
        <label>1</label>
    </ligand>
</feature>
<dbReference type="EC" id="3.4.11.1" evidence="8"/>
<feature type="active site" evidence="8">
    <location>
        <position position="343"/>
    </location>
</feature>
<comment type="caution">
    <text evidence="10">The sequence shown here is derived from an EMBL/GenBank/DDBJ whole genome shotgun (WGS) entry which is preliminary data.</text>
</comment>
<evidence type="ECO:0000256" key="8">
    <source>
        <dbReference type="HAMAP-Rule" id="MF_00181"/>
    </source>
</evidence>
<feature type="binding site" evidence="8">
    <location>
        <position position="262"/>
    </location>
    <ligand>
        <name>Mn(2+)</name>
        <dbReference type="ChEBI" id="CHEBI:29035"/>
        <label>2</label>
    </ligand>
</feature>
<feature type="binding site" evidence="8">
    <location>
        <position position="262"/>
    </location>
    <ligand>
        <name>Mn(2+)</name>
        <dbReference type="ChEBI" id="CHEBI:29035"/>
        <label>1</label>
    </ligand>
</feature>
<comment type="subcellular location">
    <subcellularLocation>
        <location evidence="8">Cytoplasm</location>
    </subcellularLocation>
</comment>
<comment type="similarity">
    <text evidence="3 8">Belongs to the peptidase M17 family.</text>
</comment>
<dbReference type="SUPFAM" id="SSF52949">
    <property type="entry name" value="Macro domain-like"/>
    <property type="match status" value="1"/>
</dbReference>
<evidence type="ECO:0000256" key="7">
    <source>
        <dbReference type="ARBA" id="ARBA00049972"/>
    </source>
</evidence>
<dbReference type="PANTHER" id="PTHR11963:SF23">
    <property type="entry name" value="CYTOSOL AMINOPEPTIDASE"/>
    <property type="match status" value="1"/>
</dbReference>
<dbReference type="InterPro" id="IPR023042">
    <property type="entry name" value="Peptidase_M17_leu_NH2_pept"/>
</dbReference>
<dbReference type="InterPro" id="IPR008283">
    <property type="entry name" value="Peptidase_M17_N"/>
</dbReference>
<dbReference type="PRINTS" id="PR00481">
    <property type="entry name" value="LAMNOPPTDASE"/>
</dbReference>
<dbReference type="GO" id="GO:0006508">
    <property type="term" value="P:proteolysis"/>
    <property type="evidence" value="ECO:0007669"/>
    <property type="project" value="UniProtKB-KW"/>
</dbReference>
<dbReference type="EMBL" id="BNAI01000001">
    <property type="protein sequence ID" value="GHF08288.1"/>
    <property type="molecule type" value="Genomic_DNA"/>
</dbReference>
<evidence type="ECO:0000256" key="4">
    <source>
        <dbReference type="ARBA" id="ARBA00022438"/>
    </source>
</evidence>
<dbReference type="PANTHER" id="PTHR11963">
    <property type="entry name" value="LEUCINE AMINOPEPTIDASE-RELATED"/>
    <property type="match status" value="1"/>
</dbReference>
<evidence type="ECO:0000256" key="6">
    <source>
        <dbReference type="ARBA" id="ARBA00022801"/>
    </source>
</evidence>
<feature type="binding site" evidence="8">
    <location>
        <position position="280"/>
    </location>
    <ligand>
        <name>Mn(2+)</name>
        <dbReference type="ChEBI" id="CHEBI:29035"/>
        <label>2</label>
    </ligand>
</feature>
<feature type="active site" evidence="8">
    <location>
        <position position="269"/>
    </location>
</feature>
<comment type="cofactor">
    <cofactor evidence="8">
        <name>Mn(2+)</name>
        <dbReference type="ChEBI" id="CHEBI:29035"/>
    </cofactor>
    <text evidence="8">Binds 2 manganese ions per subunit.</text>
</comment>
<dbReference type="GO" id="GO:0070006">
    <property type="term" value="F:metalloaminopeptidase activity"/>
    <property type="evidence" value="ECO:0007669"/>
    <property type="project" value="InterPro"/>
</dbReference>
<comment type="catalytic activity">
    <reaction evidence="1 8">
        <text>Release of an N-terminal amino acid, Xaa-|-Yaa-, in which Xaa is preferably Leu, but may be other amino acids including Pro although not Arg or Lys, and Yaa may be Pro. Amino acid amides and methyl esters are also readily hydrolyzed, but rates on arylamides are exceedingly low.</text>
        <dbReference type="EC" id="3.4.11.1"/>
    </reaction>
</comment>
<evidence type="ECO:0000256" key="2">
    <source>
        <dbReference type="ARBA" id="ARBA00000967"/>
    </source>
</evidence>
<dbReference type="Gene3D" id="3.40.630.10">
    <property type="entry name" value="Zn peptidases"/>
    <property type="match status" value="1"/>
</dbReference>
<accession>A0A8J3GNP9</accession>
<feature type="binding site" evidence="8">
    <location>
        <position position="341"/>
    </location>
    <ligand>
        <name>Mn(2+)</name>
        <dbReference type="ChEBI" id="CHEBI:29035"/>
        <label>1</label>
    </ligand>
</feature>
<dbReference type="SUPFAM" id="SSF53187">
    <property type="entry name" value="Zn-dependent exopeptidases"/>
    <property type="match status" value="1"/>
</dbReference>
<reference evidence="10" key="2">
    <citation type="submission" date="2020-09" db="EMBL/GenBank/DDBJ databases">
        <authorList>
            <person name="Sun Q."/>
            <person name="Zhou Y."/>
        </authorList>
    </citation>
    <scope>NUCLEOTIDE SEQUENCE</scope>
    <source>
        <strain evidence="10">CGMCC 1.16548</strain>
    </source>
</reference>
<keyword evidence="4 8" id="KW-0031">Aminopeptidase</keyword>
<evidence type="ECO:0000256" key="1">
    <source>
        <dbReference type="ARBA" id="ARBA00000135"/>
    </source>
</evidence>
<sequence length="501" mass="51076">MAVPVLSISSSDPTSTAAEVLVLGVRKTADGPRLAVDGEAFPAVTRALTEVAATGGVDELRRLPALDGTTASIALIGLGSGEITIDSLRYAAGSAARQLTGIERLAIALPVTSGAEALAVLEGAAIGAYAYTGYRVTTIGTTKTPADDIVVHLPADVADDAQPLVDRATTVATAIHTVRDLVNTPPSDLYPETLAAAAVDAAQGLPLEVEVLDETELEAGGYGGILAVGRGSVRPPRLVVVRYSPAEATRHLALVGKGITFDSGGLSLKPPAGMVGMKYDMTGAVTALAVVVAAARLALPVRLTAWLCIAENMPSGSAARPNDVLRMRGGTTVEVLNTDAEGRLVLADGLVAASEEEPDAIVDVATLTGAARVAMGERYTPVMGDDEMVQKVVAAGAAVGEVLWPMPMPPELRSLLDSDVADIANAKPGNTAGGMLIAAHFLRAFVGSTGEGAEKRSIPWAHLDIAGVANNPGSPHGGIGKGPTGTTVRTLLRFAEDFSAS</sequence>
<dbReference type="CDD" id="cd00433">
    <property type="entry name" value="Peptidase_M17"/>
    <property type="match status" value="1"/>
</dbReference>
<keyword evidence="5 8" id="KW-0645">Protease</keyword>
<comment type="function">
    <text evidence="7 8">Presumably involved in the processing and regular turnover of intracellular proteins. Catalyzes the removal of unsubstituted N-terminal amino acids from various peptides.</text>
</comment>
<organism evidence="10 11">
    <name type="scientific">Pseudolysinimonas yzui</name>
    <dbReference type="NCBI Taxonomy" id="2708254"/>
    <lineage>
        <taxon>Bacteria</taxon>
        <taxon>Bacillati</taxon>
        <taxon>Actinomycetota</taxon>
        <taxon>Actinomycetes</taxon>
        <taxon>Micrococcales</taxon>
        <taxon>Microbacteriaceae</taxon>
        <taxon>Pseudolysinimonas</taxon>
    </lineage>
</organism>
<dbReference type="NCBIfam" id="NF002073">
    <property type="entry name" value="PRK00913.1-2"/>
    <property type="match status" value="1"/>
</dbReference>
<evidence type="ECO:0000256" key="5">
    <source>
        <dbReference type="ARBA" id="ARBA00022670"/>
    </source>
</evidence>
<dbReference type="GO" id="GO:0030145">
    <property type="term" value="F:manganese ion binding"/>
    <property type="evidence" value="ECO:0007669"/>
    <property type="project" value="UniProtKB-UniRule"/>
</dbReference>
<keyword evidence="8" id="KW-0464">Manganese</keyword>
<feature type="binding site" evidence="8">
    <location>
        <position position="341"/>
    </location>
    <ligand>
        <name>Mn(2+)</name>
        <dbReference type="ChEBI" id="CHEBI:29035"/>
        <label>2</label>
    </ligand>
</feature>
<dbReference type="Gene3D" id="3.40.220.10">
    <property type="entry name" value="Leucine Aminopeptidase, subunit E, domain 1"/>
    <property type="match status" value="1"/>
</dbReference>
<evidence type="ECO:0000313" key="11">
    <source>
        <dbReference type="Proteomes" id="UP000617531"/>
    </source>
</evidence>
<dbReference type="Proteomes" id="UP000617531">
    <property type="component" value="Unassembled WGS sequence"/>
</dbReference>
<dbReference type="GO" id="GO:0005737">
    <property type="term" value="C:cytoplasm"/>
    <property type="evidence" value="ECO:0007669"/>
    <property type="project" value="UniProtKB-SubCell"/>
</dbReference>
<keyword evidence="6 8" id="KW-0378">Hydrolase</keyword>
<name>A0A8J3GNP9_9MICO</name>
<feature type="binding site" evidence="8">
    <location>
        <position position="257"/>
    </location>
    <ligand>
        <name>Mn(2+)</name>
        <dbReference type="ChEBI" id="CHEBI:29035"/>
        <label>2</label>
    </ligand>
</feature>
<dbReference type="InterPro" id="IPR000819">
    <property type="entry name" value="Peptidase_M17_C"/>
</dbReference>
<comment type="catalytic activity">
    <reaction evidence="2 8">
        <text>Release of an N-terminal amino acid, preferentially leucine, but not glutamic or aspartic acids.</text>
        <dbReference type="EC" id="3.4.11.10"/>
    </reaction>
</comment>
<dbReference type="InterPro" id="IPR043472">
    <property type="entry name" value="Macro_dom-like"/>
</dbReference>
<dbReference type="RefSeq" id="WP_191281904.1">
    <property type="nucleotide sequence ID" value="NZ_BNAI01000001.1"/>
</dbReference>
<dbReference type="Pfam" id="PF02789">
    <property type="entry name" value="Peptidase_M17_N"/>
    <property type="match status" value="1"/>
</dbReference>
<evidence type="ECO:0000256" key="3">
    <source>
        <dbReference type="ARBA" id="ARBA00009528"/>
    </source>
</evidence>
<dbReference type="AlphaFoldDB" id="A0A8J3GNP9"/>
<keyword evidence="11" id="KW-1185">Reference proteome</keyword>
<protein>
    <recommendedName>
        <fullName evidence="8">Probable cytosol aminopeptidase</fullName>
        <ecNumber evidence="8">3.4.11.1</ecNumber>
    </recommendedName>
    <alternativeName>
        <fullName evidence="8">Leucine aminopeptidase</fullName>
        <shortName evidence="8">LAP</shortName>
        <ecNumber evidence="8">3.4.11.10</ecNumber>
    </alternativeName>
    <alternativeName>
        <fullName evidence="8">Leucyl aminopeptidase</fullName>
    </alternativeName>
</protein>
<proteinExistence type="inferred from homology"/>
<reference evidence="10" key="1">
    <citation type="journal article" date="2014" name="Int. J. Syst. Evol. Microbiol.">
        <title>Complete genome sequence of Corynebacterium casei LMG S-19264T (=DSM 44701T), isolated from a smear-ripened cheese.</title>
        <authorList>
            <consortium name="US DOE Joint Genome Institute (JGI-PGF)"/>
            <person name="Walter F."/>
            <person name="Albersmeier A."/>
            <person name="Kalinowski J."/>
            <person name="Ruckert C."/>
        </authorList>
    </citation>
    <scope>NUCLEOTIDE SEQUENCE</scope>
    <source>
        <strain evidence="10">CGMCC 1.16548</strain>
    </source>
</reference>
<gene>
    <name evidence="8 10" type="primary">pepA</name>
    <name evidence="10" type="ORF">GCM10011600_06370</name>
</gene>
<dbReference type="HAMAP" id="MF_00181">
    <property type="entry name" value="Cytosol_peptidase_M17"/>
    <property type="match status" value="1"/>
</dbReference>
<keyword evidence="8" id="KW-0963">Cytoplasm</keyword>
<dbReference type="InterPro" id="IPR011356">
    <property type="entry name" value="Leucine_aapep/pepB"/>
</dbReference>
<keyword evidence="8" id="KW-0479">Metal-binding</keyword>
<dbReference type="EC" id="3.4.11.10" evidence="8"/>
<evidence type="ECO:0000313" key="10">
    <source>
        <dbReference type="EMBL" id="GHF08288.1"/>
    </source>
</evidence>
<dbReference type="PROSITE" id="PS00631">
    <property type="entry name" value="CYTOSOL_AP"/>
    <property type="match status" value="1"/>
</dbReference>
<feature type="domain" description="Cytosol aminopeptidase" evidence="9">
    <location>
        <begin position="337"/>
        <end position="344"/>
    </location>
</feature>
<dbReference type="Pfam" id="PF00883">
    <property type="entry name" value="Peptidase_M17"/>
    <property type="match status" value="1"/>
</dbReference>
<evidence type="ECO:0000259" key="9">
    <source>
        <dbReference type="PROSITE" id="PS00631"/>
    </source>
</evidence>